<dbReference type="Proteomes" id="UP000503096">
    <property type="component" value="Chromosome"/>
</dbReference>
<sequence length="96" mass="10501">MARKKKLTPAVIARRVFFFIAGSLLVGFLAVFLEAGLGMYLPRHFSVSIAVGVAVAVTFWLLGFLKHPPLFLKNVHPLAAGLCAGLGVHIARFWLR</sequence>
<feature type="transmembrane region" description="Helical" evidence="1">
    <location>
        <begin position="45"/>
        <end position="65"/>
    </location>
</feature>
<dbReference type="AlphaFoldDB" id="A0A6M4H5X2"/>
<keyword evidence="1" id="KW-0472">Membrane</keyword>
<evidence type="ECO:0000313" key="3">
    <source>
        <dbReference type="Proteomes" id="UP000503096"/>
    </source>
</evidence>
<proteinExistence type="predicted"/>
<gene>
    <name evidence="2" type="ORF">DSM104440_01715</name>
</gene>
<name>A0A6M4H5X2_9PROT</name>
<dbReference type="EMBL" id="CP053073">
    <property type="protein sequence ID" value="QJR14900.1"/>
    <property type="molecule type" value="Genomic_DNA"/>
</dbReference>
<keyword evidence="1" id="KW-0812">Transmembrane</keyword>
<feature type="transmembrane region" description="Helical" evidence="1">
    <location>
        <begin position="77"/>
        <end position="95"/>
    </location>
</feature>
<protein>
    <submittedName>
        <fullName evidence="2">Uncharacterized protein</fullName>
    </submittedName>
</protein>
<evidence type="ECO:0000313" key="2">
    <source>
        <dbReference type="EMBL" id="QJR14900.1"/>
    </source>
</evidence>
<dbReference type="InParanoid" id="A0A6M4H5X2"/>
<feature type="transmembrane region" description="Helical" evidence="1">
    <location>
        <begin position="12"/>
        <end position="33"/>
    </location>
</feature>
<evidence type="ECO:0000256" key="1">
    <source>
        <dbReference type="SAM" id="Phobius"/>
    </source>
</evidence>
<keyword evidence="1" id="KW-1133">Transmembrane helix</keyword>
<dbReference type="RefSeq" id="WP_171161705.1">
    <property type="nucleotide sequence ID" value="NZ_CP053073.1"/>
</dbReference>
<keyword evidence="3" id="KW-1185">Reference proteome</keyword>
<organism evidence="2 3">
    <name type="scientific">Usitatibacter palustris</name>
    <dbReference type="NCBI Taxonomy" id="2732487"/>
    <lineage>
        <taxon>Bacteria</taxon>
        <taxon>Pseudomonadati</taxon>
        <taxon>Pseudomonadota</taxon>
        <taxon>Betaproteobacteria</taxon>
        <taxon>Nitrosomonadales</taxon>
        <taxon>Usitatibacteraceae</taxon>
        <taxon>Usitatibacter</taxon>
    </lineage>
</organism>
<accession>A0A6M4H5X2</accession>
<dbReference type="KEGG" id="upl:DSM104440_01715"/>
<reference evidence="2 3" key="1">
    <citation type="submission" date="2020-04" db="EMBL/GenBank/DDBJ databases">
        <title>Usitatibacter rugosus gen. nov., sp. nov. and Usitatibacter palustris sp. nov., novel members of Usitatibacteraceae fam. nov. within the order Nitrosomonadales isolated from soil.</title>
        <authorList>
            <person name="Huber K.J."/>
            <person name="Neumann-Schaal M."/>
            <person name="Geppert A."/>
            <person name="Luckner M."/>
            <person name="Wanner G."/>
            <person name="Overmann J."/>
        </authorList>
    </citation>
    <scope>NUCLEOTIDE SEQUENCE [LARGE SCALE GENOMIC DNA]</scope>
    <source>
        <strain evidence="2 3">Swamp67</strain>
    </source>
</reference>